<accession>A0A183AJB9</accession>
<evidence type="ECO:0000256" key="10">
    <source>
        <dbReference type="PIRSR" id="PIRSR640198-2"/>
    </source>
</evidence>
<dbReference type="AlphaFoldDB" id="A0A183AJB9"/>
<organism evidence="13">
    <name type="scientific">Echinostoma caproni</name>
    <dbReference type="NCBI Taxonomy" id="27848"/>
    <lineage>
        <taxon>Eukaryota</taxon>
        <taxon>Metazoa</taxon>
        <taxon>Spiralia</taxon>
        <taxon>Lophotrochozoa</taxon>
        <taxon>Platyhelminthes</taxon>
        <taxon>Trematoda</taxon>
        <taxon>Digenea</taxon>
        <taxon>Plagiorchiida</taxon>
        <taxon>Echinostomata</taxon>
        <taxon>Echinostomatoidea</taxon>
        <taxon>Echinostomatidae</taxon>
        <taxon>Echinostoma</taxon>
    </lineage>
</organism>
<keyword evidence="8" id="KW-0472">Membrane</keyword>
<feature type="glycosylation site" description="N-linked (GlcNAc...) asparagine" evidence="11">
    <location>
        <position position="87"/>
    </location>
</feature>
<evidence type="ECO:0000256" key="9">
    <source>
        <dbReference type="PIRSR" id="PIRSR640198-1"/>
    </source>
</evidence>
<keyword evidence="2" id="KW-0812">Transmembrane</keyword>
<evidence type="ECO:0000313" key="13">
    <source>
        <dbReference type="WBParaSite" id="ECPE_0000706901-mRNA-1"/>
    </source>
</evidence>
<evidence type="ECO:0000256" key="4">
    <source>
        <dbReference type="ARBA" id="ARBA00022741"/>
    </source>
</evidence>
<feature type="binding site" evidence="10">
    <location>
        <begin position="129"/>
        <end position="132"/>
    </location>
    <ligand>
        <name>ATP</name>
        <dbReference type="ChEBI" id="CHEBI:30616"/>
    </ligand>
</feature>
<dbReference type="InterPro" id="IPR003812">
    <property type="entry name" value="Fido"/>
</dbReference>
<keyword evidence="4 10" id="KW-0547">Nucleotide-binding</keyword>
<evidence type="ECO:0000259" key="12">
    <source>
        <dbReference type="PROSITE" id="PS51459"/>
    </source>
</evidence>
<keyword evidence="6 10" id="KW-0067">ATP-binding</keyword>
<evidence type="ECO:0000256" key="7">
    <source>
        <dbReference type="ARBA" id="ARBA00022989"/>
    </source>
</evidence>
<dbReference type="SUPFAM" id="SSF140931">
    <property type="entry name" value="Fic-like"/>
    <property type="match status" value="1"/>
</dbReference>
<evidence type="ECO:0000256" key="3">
    <source>
        <dbReference type="ARBA" id="ARBA00022737"/>
    </source>
</evidence>
<keyword evidence="3" id="KW-0677">Repeat</keyword>
<evidence type="ECO:0000256" key="8">
    <source>
        <dbReference type="ARBA" id="ARBA00023136"/>
    </source>
</evidence>
<dbReference type="PANTHER" id="PTHR13504">
    <property type="entry name" value="FIDO DOMAIN-CONTAINING PROTEIN DDB_G0283145"/>
    <property type="match status" value="1"/>
</dbReference>
<evidence type="ECO:0000256" key="5">
    <source>
        <dbReference type="ARBA" id="ARBA00022803"/>
    </source>
</evidence>
<dbReference type="Pfam" id="PF02661">
    <property type="entry name" value="Fic"/>
    <property type="match status" value="1"/>
</dbReference>
<keyword evidence="5" id="KW-0802">TPR repeat</keyword>
<feature type="domain" description="Fido" evidence="12">
    <location>
        <begin position="98"/>
        <end position="233"/>
    </location>
</feature>
<dbReference type="InterPro" id="IPR036597">
    <property type="entry name" value="Fido-like_dom_sf"/>
</dbReference>
<dbReference type="GO" id="GO:0005524">
    <property type="term" value="F:ATP binding"/>
    <property type="evidence" value="ECO:0007669"/>
    <property type="project" value="UniProtKB-KW"/>
</dbReference>
<evidence type="ECO:0000256" key="1">
    <source>
        <dbReference type="ARBA" id="ARBA00004167"/>
    </source>
</evidence>
<evidence type="ECO:0000256" key="6">
    <source>
        <dbReference type="ARBA" id="ARBA00022840"/>
    </source>
</evidence>
<feature type="binding site" evidence="10">
    <location>
        <begin position="212"/>
        <end position="213"/>
    </location>
    <ligand>
        <name>ATP</name>
        <dbReference type="ChEBI" id="CHEBI:30616"/>
    </ligand>
</feature>
<protein>
    <submittedName>
        <fullName evidence="13">Fido domain-containing protein</fullName>
    </submittedName>
</protein>
<evidence type="ECO:0000256" key="11">
    <source>
        <dbReference type="PIRSR" id="PIRSR640198-4"/>
    </source>
</evidence>
<feature type="active site" evidence="9">
    <location>
        <position position="176"/>
    </location>
</feature>
<evidence type="ECO:0000256" key="2">
    <source>
        <dbReference type="ARBA" id="ARBA00022692"/>
    </source>
</evidence>
<name>A0A183AJB9_9TREM</name>
<dbReference type="PANTHER" id="PTHR13504:SF34">
    <property type="entry name" value="PROTEIN ADENYLYLTRANSFERASE FICD"/>
    <property type="match status" value="1"/>
</dbReference>
<proteinExistence type="predicted"/>
<feature type="binding site" evidence="10">
    <location>
        <begin position="180"/>
        <end position="187"/>
    </location>
    <ligand>
        <name>ATP</name>
        <dbReference type="ChEBI" id="CHEBI:30616"/>
    </ligand>
</feature>
<comment type="subcellular location">
    <subcellularLocation>
        <location evidence="1">Membrane</location>
        <topology evidence="1">Single-pass membrane protein</topology>
    </subcellularLocation>
</comment>
<dbReference type="PROSITE" id="PS51459">
    <property type="entry name" value="FIDO"/>
    <property type="match status" value="1"/>
</dbReference>
<feature type="binding site" evidence="10">
    <location>
        <position position="220"/>
    </location>
    <ligand>
        <name>ATP</name>
        <dbReference type="ChEBI" id="CHEBI:30616"/>
    </ligand>
</feature>
<dbReference type="InterPro" id="IPR040198">
    <property type="entry name" value="Fido_containing"/>
</dbReference>
<keyword evidence="7" id="KW-1133">Transmembrane helix</keyword>
<dbReference type="GO" id="GO:0016020">
    <property type="term" value="C:membrane"/>
    <property type="evidence" value="ECO:0007669"/>
    <property type="project" value="UniProtKB-SubCell"/>
</dbReference>
<reference evidence="13" key="1">
    <citation type="submission" date="2016-06" db="UniProtKB">
        <authorList>
            <consortium name="WormBaseParasite"/>
        </authorList>
    </citation>
    <scope>IDENTIFICATION</scope>
</reference>
<dbReference type="WBParaSite" id="ECPE_0000706901-mRNA-1">
    <property type="protein sequence ID" value="ECPE_0000706901-mRNA-1"/>
    <property type="gene ID" value="ECPE_0000706901"/>
</dbReference>
<dbReference type="Gene3D" id="1.10.3290.10">
    <property type="entry name" value="Fido-like domain"/>
    <property type="match status" value="1"/>
</dbReference>
<sequence length="280" mass="31702">LLTAVYAALHKSMQRNLKFSLRSYFQPFLSFCYCSSKWTATNTGARKCMVMVVETETETAYSSDFYAVLSVSSLQVLGLDSALRFLNSTLLRGHHATITLSAILELHRHILSFVDPSEAGNMRQTQVFVADHHPPPPDAVPDLMNELVNWLNGDQLSDVHPIELAALTHWKLVYIHPFYDGNGRTARLLMNLILMRAGLPPAIIKLEDRQAYYEHLKTANDGDVRPFIRFIAKEQIWDITLEHYPLDHRAADQTVSHFAIAQYSTTHVYQLNSGIIPHAS</sequence>